<dbReference type="PROSITE" id="PS00018">
    <property type="entry name" value="EF_HAND_1"/>
    <property type="match status" value="1"/>
</dbReference>
<organism evidence="10 11">
    <name type="scientific">Pseudobacteroides cellulosolvens ATCC 35603 = DSM 2933</name>
    <dbReference type="NCBI Taxonomy" id="398512"/>
    <lineage>
        <taxon>Bacteria</taxon>
        <taxon>Bacillati</taxon>
        <taxon>Bacillota</taxon>
        <taxon>Clostridia</taxon>
        <taxon>Eubacteriales</taxon>
        <taxon>Oscillospiraceae</taxon>
        <taxon>Pseudobacteroides</taxon>
    </lineage>
</organism>
<keyword evidence="11" id="KW-1185">Reference proteome</keyword>
<dbReference type="OrthoDB" id="9758662at2"/>
<dbReference type="Proteomes" id="UP000036923">
    <property type="component" value="Unassembled WGS sequence"/>
</dbReference>
<dbReference type="Gene3D" id="1.50.10.10">
    <property type="match status" value="1"/>
</dbReference>
<dbReference type="InterPro" id="IPR008928">
    <property type="entry name" value="6-hairpin_glycosidase_sf"/>
</dbReference>
<evidence type="ECO:0000256" key="3">
    <source>
        <dbReference type="ARBA" id="ARBA00023001"/>
    </source>
</evidence>
<dbReference type="eggNOG" id="COG5297">
    <property type="taxonomic scope" value="Bacteria"/>
</dbReference>
<evidence type="ECO:0000256" key="1">
    <source>
        <dbReference type="ARBA" id="ARBA00007072"/>
    </source>
</evidence>
<comment type="caution">
    <text evidence="10">The sequence shown here is derived from an EMBL/GenBank/DDBJ whole genome shotgun (WGS) entry which is preliminary data.</text>
</comment>
<dbReference type="RefSeq" id="WP_036939882.1">
    <property type="nucleotide sequence ID" value="NZ_JQKC01000010.1"/>
</dbReference>
<dbReference type="SUPFAM" id="SSF48208">
    <property type="entry name" value="Six-hairpin glycosidases"/>
    <property type="match status" value="1"/>
</dbReference>
<comment type="similarity">
    <text evidence="1">Belongs to the glycosyl hydrolase 9 (cellulase E) family.</text>
</comment>
<dbReference type="Pfam" id="PF00404">
    <property type="entry name" value="Dockerin_1"/>
    <property type="match status" value="1"/>
</dbReference>
<dbReference type="AlphaFoldDB" id="A0A0L6JXX9"/>
<evidence type="ECO:0000256" key="2">
    <source>
        <dbReference type="ARBA" id="ARBA00022801"/>
    </source>
</evidence>
<gene>
    <name evidence="10" type="ORF">Bccel_5587</name>
</gene>
<evidence type="ECO:0000256" key="6">
    <source>
        <dbReference type="ARBA" id="ARBA00023326"/>
    </source>
</evidence>
<dbReference type="InterPro" id="IPR002105">
    <property type="entry name" value="Dockerin_1_rpt"/>
</dbReference>
<dbReference type="EC" id="3.2.1.91" evidence="10"/>
<dbReference type="InterPro" id="IPR003305">
    <property type="entry name" value="CenC_carb-bd"/>
</dbReference>
<evidence type="ECO:0000313" key="11">
    <source>
        <dbReference type="Proteomes" id="UP000036923"/>
    </source>
</evidence>
<dbReference type="InterPro" id="IPR014756">
    <property type="entry name" value="Ig_E-set"/>
</dbReference>
<dbReference type="InterPro" id="IPR013783">
    <property type="entry name" value="Ig-like_fold"/>
</dbReference>
<evidence type="ECO:0000313" key="10">
    <source>
        <dbReference type="EMBL" id="KNY30307.1"/>
    </source>
</evidence>
<keyword evidence="2 10" id="KW-0378">Hydrolase</keyword>
<accession>A0A0L6JXX9</accession>
<dbReference type="Gene3D" id="2.60.40.10">
    <property type="entry name" value="Immunoglobulins"/>
    <property type="match status" value="1"/>
</dbReference>
<dbReference type="GO" id="GO:0030245">
    <property type="term" value="P:cellulose catabolic process"/>
    <property type="evidence" value="ECO:0007669"/>
    <property type="project" value="UniProtKB-KW"/>
</dbReference>
<dbReference type="InterPro" id="IPR004197">
    <property type="entry name" value="Cellulase_Ig-like"/>
</dbReference>
<dbReference type="PANTHER" id="PTHR22298">
    <property type="entry name" value="ENDO-1,4-BETA-GLUCANASE"/>
    <property type="match status" value="1"/>
</dbReference>
<evidence type="ECO:0000256" key="4">
    <source>
        <dbReference type="ARBA" id="ARBA00023277"/>
    </source>
</evidence>
<dbReference type="Pfam" id="PF00759">
    <property type="entry name" value="Glyco_hydro_9"/>
    <property type="match status" value="1"/>
</dbReference>
<name>A0A0L6JXX9_9FIRM</name>
<dbReference type="Gene3D" id="2.60.120.260">
    <property type="entry name" value="Galactose-binding domain-like"/>
    <property type="match status" value="1"/>
</dbReference>
<dbReference type="SUPFAM" id="SSF63446">
    <property type="entry name" value="Type I dockerin domain"/>
    <property type="match status" value="1"/>
</dbReference>
<dbReference type="Pfam" id="PF02927">
    <property type="entry name" value="CelD_N"/>
    <property type="match status" value="1"/>
</dbReference>
<feature type="domain" description="CBM-cenC" evidence="8">
    <location>
        <begin position="31"/>
        <end position="155"/>
    </location>
</feature>
<dbReference type="Pfam" id="PF02018">
    <property type="entry name" value="CBM_4_9"/>
    <property type="match status" value="1"/>
</dbReference>
<dbReference type="InterPro" id="IPR008979">
    <property type="entry name" value="Galactose-bd-like_sf"/>
</dbReference>
<dbReference type="CDD" id="cd02850">
    <property type="entry name" value="E_set_Cellulase_N"/>
    <property type="match status" value="1"/>
</dbReference>
<keyword evidence="3" id="KW-0136">Cellulose degradation</keyword>
<keyword evidence="4" id="KW-0119">Carbohydrate metabolism</keyword>
<evidence type="ECO:0000259" key="7">
    <source>
        <dbReference type="Pfam" id="PF00759"/>
    </source>
</evidence>
<dbReference type="STRING" id="398512.Bccel_5587"/>
<dbReference type="GO" id="GO:0008810">
    <property type="term" value="F:cellulase activity"/>
    <property type="evidence" value="ECO:0007669"/>
    <property type="project" value="InterPro"/>
</dbReference>
<reference evidence="11" key="1">
    <citation type="submission" date="2015-07" db="EMBL/GenBank/DDBJ databases">
        <title>Near-Complete Genome Sequence of the Cellulolytic Bacterium Bacteroides (Pseudobacteroides) cellulosolvens ATCC 35603.</title>
        <authorList>
            <person name="Dassa B."/>
            <person name="Utturkar S.M."/>
            <person name="Klingeman D.M."/>
            <person name="Hurt R.A."/>
            <person name="Keller M."/>
            <person name="Xu J."/>
            <person name="Reddy Y.H.K."/>
            <person name="Borovok I."/>
            <person name="Grinberg I.R."/>
            <person name="Lamed R."/>
            <person name="Zhivin O."/>
            <person name="Bayer E.A."/>
            <person name="Brown S.D."/>
        </authorList>
    </citation>
    <scope>NUCLEOTIDE SEQUENCE [LARGE SCALE GENOMIC DNA]</scope>
    <source>
        <strain evidence="11">DSM 2933</strain>
    </source>
</reference>
<evidence type="ECO:0000259" key="8">
    <source>
        <dbReference type="Pfam" id="PF02018"/>
    </source>
</evidence>
<keyword evidence="6" id="KW-0624">Polysaccharide degradation</keyword>
<evidence type="ECO:0000256" key="5">
    <source>
        <dbReference type="ARBA" id="ARBA00023295"/>
    </source>
</evidence>
<protein>
    <submittedName>
        <fullName evidence="10">Cellulose 1,4-beta-cellobiosidase</fullName>
        <ecNumber evidence="10">3.2.1.91</ecNumber>
    </submittedName>
</protein>
<dbReference type="InterPro" id="IPR001701">
    <property type="entry name" value="Glyco_hydro_9"/>
</dbReference>
<dbReference type="EMBL" id="LGTC01000001">
    <property type="protein sequence ID" value="KNY30307.1"/>
    <property type="molecule type" value="Genomic_DNA"/>
</dbReference>
<dbReference type="PATRIC" id="fig|398512.5.peg.5862"/>
<dbReference type="SUPFAM" id="SSF49785">
    <property type="entry name" value="Galactose-binding domain-like"/>
    <property type="match status" value="1"/>
</dbReference>
<dbReference type="InterPro" id="IPR036439">
    <property type="entry name" value="Dockerin_dom_sf"/>
</dbReference>
<dbReference type="CDD" id="cd14254">
    <property type="entry name" value="Dockerin_II"/>
    <property type="match status" value="1"/>
</dbReference>
<sequence>MIKKLSAGLLFIIVLLVVNATCNAYLLQKKVFSGTGSSLAWTFYESAPDNAYTGVEDDMYVVHINNKGQNESDIKVSYRGFSLYKGVTYNIAFKLTATKDCKFNAKIMEYTEPYTEVFNSYLTPYSIKANEILSVSQKFTTPKDIANAELSFEFGGRLAGESPYDVKIISVTLSGNNPATPTPAPLRDIRVNQLGYFPSGPKKATLNLQGQEISTPLTWKLKNSTGEVVATGMTTPSGSDHSSGENVHIIDFTSYTGYGKGYELAVGNSVSHKFDITQDLYSQMKYDSLKYFYHARSGIKIEMPYCVESQWARPAGHADDTASLKEGTGYTGPITLNCSGGWYDSADHNKYLVNGGLSLWLLQNQYEHSKLQGTDSIFLNLNIPESVNYINDLMDETRWEMEWMLKMQIPSGYDKEGMAAHKVADENWTGLATRPDQDTQKRIYSPPSTAATLNLAACAAQAARIWKDVDSAFSNKCLTAAVKAYNAAKENPAMFVKNGQETGSTAYGDNYLEDEFYWAACELYATTREQKYLADIKSYKNCFEIPDELSGEDQGIKGCFNCSSTGALGTITLALITGYEFPQTIESIIKAADIFISEQKKESYGMPLPESTFKTSFFDIIEEYYGYPTESNSYIVYKAVVLAYAYDFARKNKYISSIMESMDYLLGRNANNKSYITGYGDDPAKYPNHRFFCPNAEPSFPPVPPGFLVSGPNSSGQDHLTLVYRMKELKFPAQKCYFDNEQSWSTNVVKINLNAGLAWAAYYIDAYCSKGQIYLKEDINKDFTINMADVVMIAKAFGFAKANTNFDSRCDLNGDNSVNMSDVIKLALKFGYSY</sequence>
<dbReference type="Gene3D" id="2.60.40.4130">
    <property type="match status" value="1"/>
</dbReference>
<feature type="domain" description="Glycoside hydrolase family 9" evidence="7">
    <location>
        <begin position="281"/>
        <end position="760"/>
    </location>
</feature>
<dbReference type="SUPFAM" id="SSF81296">
    <property type="entry name" value="E set domains"/>
    <property type="match status" value="1"/>
</dbReference>
<dbReference type="InterPro" id="IPR018247">
    <property type="entry name" value="EF_Hand_1_Ca_BS"/>
</dbReference>
<dbReference type="InterPro" id="IPR012341">
    <property type="entry name" value="6hp_glycosidase-like_sf"/>
</dbReference>
<evidence type="ECO:0000259" key="9">
    <source>
        <dbReference type="Pfam" id="PF02927"/>
    </source>
</evidence>
<feature type="domain" description="Cellulase Ig-like" evidence="9">
    <location>
        <begin position="188"/>
        <end position="269"/>
    </location>
</feature>
<proteinExistence type="inferred from homology"/>
<keyword evidence="5 10" id="KW-0326">Glycosidase</keyword>
<dbReference type="GO" id="GO:0016162">
    <property type="term" value="F:cellulose 1,4-beta-cellobiosidase activity"/>
    <property type="evidence" value="ECO:0007669"/>
    <property type="project" value="UniProtKB-EC"/>
</dbReference>